<comment type="pathway">
    <text evidence="6">Metabolic intermediate biosynthesis; acetyl-CoA biosynthesis; acetyl-CoA from acetate: step 1/2.</text>
</comment>
<reference evidence="8 9" key="1">
    <citation type="submission" date="2018-06" db="EMBL/GenBank/DDBJ databases">
        <authorList>
            <consortium name="Pathogen Informatics"/>
            <person name="Doyle S."/>
        </authorList>
    </citation>
    <scope>NUCLEOTIDE SEQUENCE [LARGE SCALE GENOMIC DNA]</scope>
    <source>
        <strain evidence="8 9">NCTC11807</strain>
    </source>
</reference>
<dbReference type="GO" id="GO:0005524">
    <property type="term" value="F:ATP binding"/>
    <property type="evidence" value="ECO:0007669"/>
    <property type="project" value="UniProtKB-KW"/>
</dbReference>
<keyword evidence="5 6" id="KW-0067">ATP-binding</keyword>
<keyword evidence="6" id="KW-0963">Cytoplasm</keyword>
<keyword evidence="9" id="KW-1185">Reference proteome</keyword>
<dbReference type="AlphaFoldDB" id="A0A380H251"/>
<dbReference type="GeneID" id="63936640"/>
<evidence type="ECO:0000256" key="1">
    <source>
        <dbReference type="ARBA" id="ARBA00008748"/>
    </source>
</evidence>
<dbReference type="GO" id="GO:0005737">
    <property type="term" value="C:cytoplasm"/>
    <property type="evidence" value="ECO:0007669"/>
    <property type="project" value="UniProtKB-SubCell"/>
</dbReference>
<feature type="site" description="Transition state stabilizer" evidence="6">
    <location>
        <position position="240"/>
    </location>
</feature>
<name>A0A380H251_9STAP</name>
<dbReference type="InterPro" id="IPR023865">
    <property type="entry name" value="Aliphatic_acid_kinase_CS"/>
</dbReference>
<comment type="function">
    <text evidence="6">Catalyzes the formation of acetyl phosphate from acetate and ATP. Can also catalyze the reverse reaction.</text>
</comment>
<dbReference type="SUPFAM" id="SSF53067">
    <property type="entry name" value="Actin-like ATPase domain"/>
    <property type="match status" value="2"/>
</dbReference>
<feature type="binding site" evidence="6">
    <location>
        <position position="16"/>
    </location>
    <ligand>
        <name>ATP</name>
        <dbReference type="ChEBI" id="CHEBI:30616"/>
    </ligand>
</feature>
<dbReference type="PROSITE" id="PS01076">
    <property type="entry name" value="ACETATE_KINASE_2"/>
    <property type="match status" value="1"/>
</dbReference>
<evidence type="ECO:0000313" key="9">
    <source>
        <dbReference type="Proteomes" id="UP000255425"/>
    </source>
</evidence>
<dbReference type="NCBIfam" id="TIGR00016">
    <property type="entry name" value="ackA"/>
    <property type="match status" value="1"/>
</dbReference>
<dbReference type="GO" id="GO:0006083">
    <property type="term" value="P:acetate metabolic process"/>
    <property type="evidence" value="ECO:0007669"/>
    <property type="project" value="TreeGrafter"/>
</dbReference>
<sequence>MSKLILAVNAGSSSLKFQLIKMPEEKLVTKGVIERIGLSDSIFTIHVEGEKLTDIRDIKDHEEAVNIMLNSFKEHHMIEDIIEIEGTGHRVVHGGEKFPKSVVVTDEVESQIEELSELAPLHNPANLMGIRAFRKLLPDIPHVAVFDTSFHQTMPEQAYLYSLPYHYYEDYGIRKYGFHGTSHKYVSRRAAEILGRPIEDLRIISCHIGNGASIAAIDGGESIDTSMGFTPLAGVTMGTRSGNLDPALIPFIMEKTGKTADEVLDILNKESGLLGLTGTSSDLRDLTEEAKHGRQRARVALDLFASKIHKYIGSYAARMHGVDVIVFTAGIGENSHIIRGKVLEGLEFMGVYWDPKKNESLHGEEGYINYPHAPVKVLVVPTDEEVMISRDVIKYGGLKDEIDKESANDNSGKSNVENVEA</sequence>
<dbReference type="RefSeq" id="WP_115313138.1">
    <property type="nucleotide sequence ID" value="NZ_CP066042.1"/>
</dbReference>
<keyword evidence="6" id="KW-0460">Magnesium</keyword>
<dbReference type="EC" id="2.7.2.1" evidence="6"/>
<dbReference type="EMBL" id="UHDZ01000001">
    <property type="protein sequence ID" value="SUM70737.1"/>
    <property type="molecule type" value="Genomic_DNA"/>
</dbReference>
<feature type="binding site" evidence="6">
    <location>
        <begin position="207"/>
        <end position="211"/>
    </location>
    <ligand>
        <name>ATP</name>
        <dbReference type="ChEBI" id="CHEBI:30616"/>
    </ligand>
</feature>
<dbReference type="Pfam" id="PF00871">
    <property type="entry name" value="Acetate_kinase"/>
    <property type="match status" value="1"/>
</dbReference>
<keyword evidence="6" id="KW-0479">Metal-binding</keyword>
<dbReference type="PANTHER" id="PTHR21060">
    <property type="entry name" value="ACETATE KINASE"/>
    <property type="match status" value="1"/>
</dbReference>
<comment type="cofactor">
    <cofactor evidence="6">
        <name>Mg(2+)</name>
        <dbReference type="ChEBI" id="CHEBI:18420"/>
    </cofactor>
    <cofactor evidence="6">
        <name>Mn(2+)</name>
        <dbReference type="ChEBI" id="CHEBI:29035"/>
    </cofactor>
    <text evidence="6">Mg(2+). Can also accept Mn(2+).</text>
</comment>
<gene>
    <name evidence="6 8" type="primary">ackA</name>
    <name evidence="8" type="ORF">NCTC11807_01321</name>
</gene>
<organism evidence="8 9">
    <name type="scientific">Staphylococcus saccharolyticus</name>
    <dbReference type="NCBI Taxonomy" id="33028"/>
    <lineage>
        <taxon>Bacteria</taxon>
        <taxon>Bacillati</taxon>
        <taxon>Bacillota</taxon>
        <taxon>Bacilli</taxon>
        <taxon>Bacillales</taxon>
        <taxon>Staphylococcaceae</taxon>
        <taxon>Staphylococcus</taxon>
    </lineage>
</organism>
<evidence type="ECO:0000256" key="5">
    <source>
        <dbReference type="ARBA" id="ARBA00022840"/>
    </source>
</evidence>
<accession>A0A380H251</accession>
<dbReference type="Gene3D" id="3.30.420.40">
    <property type="match status" value="2"/>
</dbReference>
<dbReference type="CDD" id="cd24010">
    <property type="entry name" value="ASKHA_NBD_AcK_PK"/>
    <property type="match status" value="1"/>
</dbReference>
<feature type="active site" description="Proton donor/acceptor" evidence="6">
    <location>
        <position position="147"/>
    </location>
</feature>
<feature type="site" description="Transition state stabilizer" evidence="6">
    <location>
        <position position="179"/>
    </location>
</feature>
<evidence type="ECO:0000256" key="4">
    <source>
        <dbReference type="ARBA" id="ARBA00022777"/>
    </source>
</evidence>
<keyword evidence="3 6" id="KW-0547">Nucleotide-binding</keyword>
<comment type="similarity">
    <text evidence="1 6 7">Belongs to the acetokinase family.</text>
</comment>
<keyword evidence="2 6" id="KW-0808">Transferase</keyword>
<feature type="binding site" evidence="6">
    <location>
        <begin position="282"/>
        <end position="284"/>
    </location>
    <ligand>
        <name>ATP</name>
        <dbReference type="ChEBI" id="CHEBI:30616"/>
    </ligand>
</feature>
<feature type="binding site" evidence="6">
    <location>
        <position position="9"/>
    </location>
    <ligand>
        <name>Mg(2+)</name>
        <dbReference type="ChEBI" id="CHEBI:18420"/>
    </ligand>
</feature>
<feature type="binding site" evidence="6">
    <location>
        <position position="384"/>
    </location>
    <ligand>
        <name>Mg(2+)</name>
        <dbReference type="ChEBI" id="CHEBI:18420"/>
    </ligand>
</feature>
<protein>
    <recommendedName>
        <fullName evidence="6">Acetate kinase</fullName>
        <ecNumber evidence="6">2.7.2.1</ecNumber>
    </recommendedName>
    <alternativeName>
        <fullName evidence="6">Acetokinase</fullName>
    </alternativeName>
</protein>
<dbReference type="UniPathway" id="UPA00340">
    <property type="reaction ID" value="UER00458"/>
</dbReference>
<dbReference type="PROSITE" id="PS01075">
    <property type="entry name" value="ACETATE_KINASE_1"/>
    <property type="match status" value="1"/>
</dbReference>
<evidence type="ECO:0000256" key="6">
    <source>
        <dbReference type="HAMAP-Rule" id="MF_00020"/>
    </source>
</evidence>
<feature type="binding site" evidence="6">
    <location>
        <begin position="330"/>
        <end position="334"/>
    </location>
    <ligand>
        <name>ATP</name>
        <dbReference type="ChEBI" id="CHEBI:30616"/>
    </ligand>
</feature>
<dbReference type="GO" id="GO:0000287">
    <property type="term" value="F:magnesium ion binding"/>
    <property type="evidence" value="ECO:0007669"/>
    <property type="project" value="UniProtKB-UniRule"/>
</dbReference>
<dbReference type="PANTHER" id="PTHR21060:SF15">
    <property type="entry name" value="ACETATE KINASE-RELATED"/>
    <property type="match status" value="1"/>
</dbReference>
<comment type="catalytic activity">
    <reaction evidence="6">
        <text>acetate + ATP = acetyl phosphate + ADP</text>
        <dbReference type="Rhea" id="RHEA:11352"/>
        <dbReference type="ChEBI" id="CHEBI:22191"/>
        <dbReference type="ChEBI" id="CHEBI:30089"/>
        <dbReference type="ChEBI" id="CHEBI:30616"/>
        <dbReference type="ChEBI" id="CHEBI:456216"/>
        <dbReference type="EC" id="2.7.2.1"/>
    </reaction>
</comment>
<dbReference type="PIRSF" id="PIRSF000722">
    <property type="entry name" value="Acetate_prop_kin"/>
    <property type="match status" value="1"/>
</dbReference>
<evidence type="ECO:0000256" key="2">
    <source>
        <dbReference type="ARBA" id="ARBA00022679"/>
    </source>
</evidence>
<keyword evidence="4 6" id="KW-0418">Kinase</keyword>
<proteinExistence type="inferred from homology"/>
<dbReference type="InterPro" id="IPR004372">
    <property type="entry name" value="Ac/propionate_kinase"/>
</dbReference>
<dbReference type="GO" id="GO:0008776">
    <property type="term" value="F:acetate kinase activity"/>
    <property type="evidence" value="ECO:0007669"/>
    <property type="project" value="UniProtKB-UniRule"/>
</dbReference>
<evidence type="ECO:0000313" key="8">
    <source>
        <dbReference type="EMBL" id="SUM70737.1"/>
    </source>
</evidence>
<dbReference type="PRINTS" id="PR00471">
    <property type="entry name" value="ACETATEKNASE"/>
</dbReference>
<comment type="subcellular location">
    <subcellularLocation>
        <location evidence="6">Cytoplasm</location>
    </subcellularLocation>
</comment>
<dbReference type="Proteomes" id="UP000255425">
    <property type="component" value="Unassembled WGS sequence"/>
</dbReference>
<evidence type="ECO:0000256" key="3">
    <source>
        <dbReference type="ARBA" id="ARBA00022741"/>
    </source>
</evidence>
<dbReference type="GO" id="GO:0006085">
    <property type="term" value="P:acetyl-CoA biosynthetic process"/>
    <property type="evidence" value="ECO:0007669"/>
    <property type="project" value="UniProtKB-UniRule"/>
</dbReference>
<feature type="binding site" evidence="6">
    <location>
        <position position="90"/>
    </location>
    <ligand>
        <name>substrate</name>
    </ligand>
</feature>
<comment type="subunit">
    <text evidence="6">Homodimer.</text>
</comment>
<evidence type="ECO:0000256" key="7">
    <source>
        <dbReference type="RuleBase" id="RU003835"/>
    </source>
</evidence>
<dbReference type="HAMAP" id="MF_00020">
    <property type="entry name" value="Acetate_kinase"/>
    <property type="match status" value="1"/>
</dbReference>
<dbReference type="InterPro" id="IPR043129">
    <property type="entry name" value="ATPase_NBD"/>
</dbReference>
<dbReference type="InterPro" id="IPR000890">
    <property type="entry name" value="Aliphatic_acid_kin_short-chain"/>
</dbReference>